<evidence type="ECO:0000256" key="1">
    <source>
        <dbReference type="ARBA" id="ARBA00001113"/>
    </source>
</evidence>
<dbReference type="Gene3D" id="1.25.40.340">
    <property type="match status" value="1"/>
</dbReference>
<dbReference type="FunFam" id="3.40.50.10440:FF:000001">
    <property type="entry name" value="Dihydroxyacetone kinase, DhaK subunit"/>
    <property type="match status" value="1"/>
</dbReference>
<dbReference type="NCBIfam" id="TIGR02363">
    <property type="entry name" value="dhaK1"/>
    <property type="match status" value="1"/>
</dbReference>
<comment type="catalytic activity">
    <reaction evidence="1">
        <text>dihydroxyacetone + phosphoenolpyruvate = dihydroxyacetone phosphate + pyruvate</text>
        <dbReference type="Rhea" id="RHEA:18381"/>
        <dbReference type="ChEBI" id="CHEBI:15361"/>
        <dbReference type="ChEBI" id="CHEBI:16016"/>
        <dbReference type="ChEBI" id="CHEBI:57642"/>
        <dbReference type="ChEBI" id="CHEBI:58702"/>
        <dbReference type="EC" id="2.7.1.121"/>
    </reaction>
</comment>
<dbReference type="EMBL" id="JABFOR010000005">
    <property type="protein sequence ID" value="NOJ70091.1"/>
    <property type="molecule type" value="Genomic_DNA"/>
</dbReference>
<protein>
    <recommendedName>
        <fullName evidence="3">phosphoenolpyruvate--glycerone phosphotransferase</fullName>
        <ecNumber evidence="3">2.7.1.121</ecNumber>
    </recommendedName>
</protein>
<dbReference type="AlphaFoldDB" id="A0AAP6ZUN7"/>
<feature type="domain" description="DhaK" evidence="12">
    <location>
        <begin position="7"/>
        <end position="329"/>
    </location>
</feature>
<comment type="caution">
    <text evidence="13">The sequence shown here is derived from an EMBL/GenBank/DDBJ whole genome shotgun (WGS) entry which is preliminary data.</text>
</comment>
<keyword evidence="6 13" id="KW-0418">Kinase</keyword>
<dbReference type="GO" id="GO:0047324">
    <property type="term" value="F:phosphoenolpyruvate-glycerone phosphotransferase activity"/>
    <property type="evidence" value="ECO:0007669"/>
    <property type="project" value="UniProtKB-EC"/>
</dbReference>
<feature type="domain" description="DhaL" evidence="11">
    <location>
        <begin position="374"/>
        <end position="583"/>
    </location>
</feature>
<proteinExistence type="predicted"/>
<dbReference type="SUPFAM" id="SSF101473">
    <property type="entry name" value="DhaL-like"/>
    <property type="match status" value="1"/>
</dbReference>
<dbReference type="InterPro" id="IPR050861">
    <property type="entry name" value="Dihydroxyacetone_Kinase"/>
</dbReference>
<evidence type="ECO:0000259" key="12">
    <source>
        <dbReference type="PROSITE" id="PS51481"/>
    </source>
</evidence>
<evidence type="ECO:0000256" key="8">
    <source>
        <dbReference type="ARBA" id="ARBA00022840"/>
    </source>
</evidence>
<dbReference type="GO" id="GO:0005829">
    <property type="term" value="C:cytosol"/>
    <property type="evidence" value="ECO:0007669"/>
    <property type="project" value="TreeGrafter"/>
</dbReference>
<dbReference type="Gene3D" id="3.40.50.10440">
    <property type="entry name" value="Dihydroxyacetone kinase, domain 1"/>
    <property type="match status" value="1"/>
</dbReference>
<organism evidence="13 14">
    <name type="scientific">Paenibacillus alvei</name>
    <name type="common">Bacillus alvei</name>
    <dbReference type="NCBI Taxonomy" id="44250"/>
    <lineage>
        <taxon>Bacteria</taxon>
        <taxon>Bacillati</taxon>
        <taxon>Bacillota</taxon>
        <taxon>Bacilli</taxon>
        <taxon>Bacillales</taxon>
        <taxon>Paenibacillaceae</taxon>
        <taxon>Paenibacillus</taxon>
    </lineage>
</organism>
<dbReference type="FunFam" id="3.30.1180.20:FF:000001">
    <property type="entry name" value="Dihydroxyacetone kinase 1"/>
    <property type="match status" value="1"/>
</dbReference>
<dbReference type="PROSITE" id="PS51481">
    <property type="entry name" value="DHAK"/>
    <property type="match status" value="1"/>
</dbReference>
<keyword evidence="4 13" id="KW-0808">Transferase</keyword>
<evidence type="ECO:0000313" key="14">
    <source>
        <dbReference type="Proteomes" id="UP000552038"/>
    </source>
</evidence>
<dbReference type="PROSITE" id="PS51480">
    <property type="entry name" value="DHAL"/>
    <property type="match status" value="1"/>
</dbReference>
<dbReference type="Pfam" id="PF02733">
    <property type="entry name" value="Dak1"/>
    <property type="match status" value="1"/>
</dbReference>
<dbReference type="GO" id="GO:0004371">
    <property type="term" value="F:glycerone kinase activity"/>
    <property type="evidence" value="ECO:0007669"/>
    <property type="project" value="InterPro"/>
</dbReference>
<evidence type="ECO:0000256" key="6">
    <source>
        <dbReference type="ARBA" id="ARBA00022777"/>
    </source>
</evidence>
<dbReference type="SUPFAM" id="SSF82549">
    <property type="entry name" value="DAK1/DegV-like"/>
    <property type="match status" value="1"/>
</dbReference>
<dbReference type="Proteomes" id="UP000552038">
    <property type="component" value="Unassembled WGS sequence"/>
</dbReference>
<dbReference type="Pfam" id="PF02734">
    <property type="entry name" value="Dak2"/>
    <property type="match status" value="1"/>
</dbReference>
<evidence type="ECO:0000313" key="13">
    <source>
        <dbReference type="EMBL" id="NOJ70091.1"/>
    </source>
</evidence>
<dbReference type="Gene3D" id="3.30.1180.20">
    <property type="entry name" value="Dihydroxyacetone kinase, domain 2"/>
    <property type="match status" value="1"/>
</dbReference>
<evidence type="ECO:0000256" key="10">
    <source>
        <dbReference type="ARBA" id="ARBA00055771"/>
    </source>
</evidence>
<keyword evidence="7" id="KW-0319">Glycerol metabolism</keyword>
<gene>
    <name evidence="13" type="primary">dhaK</name>
    <name evidence="13" type="ORF">HMI46_05940</name>
</gene>
<accession>A0AAP6ZUN7</accession>
<evidence type="ECO:0000259" key="11">
    <source>
        <dbReference type="PROSITE" id="PS51480"/>
    </source>
</evidence>
<evidence type="ECO:0000256" key="2">
    <source>
        <dbReference type="ARBA" id="ARBA00004745"/>
    </source>
</evidence>
<evidence type="ECO:0000256" key="7">
    <source>
        <dbReference type="ARBA" id="ARBA00022798"/>
    </source>
</evidence>
<keyword evidence="5" id="KW-0547">Nucleotide-binding</keyword>
<evidence type="ECO:0000256" key="4">
    <source>
        <dbReference type="ARBA" id="ARBA00022679"/>
    </source>
</evidence>
<dbReference type="InterPro" id="IPR004006">
    <property type="entry name" value="DhaK_dom"/>
</dbReference>
<evidence type="ECO:0000256" key="5">
    <source>
        <dbReference type="ARBA" id="ARBA00022741"/>
    </source>
</evidence>
<dbReference type="FunFam" id="1.25.40.340:FF:000002">
    <property type="entry name" value="Dihydroxyacetone kinase, L subunit"/>
    <property type="match status" value="1"/>
</dbReference>
<comment type="function">
    <text evidence="10">ADP-binding subunit of the dihydroxyacetone kinase, which is responsible for the phosphoenolpyruvate (PEP)-dependent phosphorylation of dihydroxyacetone. DhaL-ADP is converted to DhaL-ATP via a phosphoryl group transfer from DhaM and transmits it to dihydroxyacetone binds to DhaK.</text>
</comment>
<comment type="pathway">
    <text evidence="2">Polyol metabolism; glycerol degradation.</text>
</comment>
<name>A0AAP6ZUN7_PAEAL</name>
<evidence type="ECO:0000256" key="9">
    <source>
        <dbReference type="ARBA" id="ARBA00046577"/>
    </source>
</evidence>
<dbReference type="RefSeq" id="WP_171415499.1">
    <property type="nucleotide sequence ID" value="NZ_JABFOR010000005.1"/>
</dbReference>
<dbReference type="EC" id="2.7.1.121" evidence="3"/>
<dbReference type="SMART" id="SM01120">
    <property type="entry name" value="Dak2"/>
    <property type="match status" value="1"/>
</dbReference>
<keyword evidence="8" id="KW-0067">ATP-binding</keyword>
<dbReference type="InterPro" id="IPR036117">
    <property type="entry name" value="DhaL_dom_sf"/>
</dbReference>
<dbReference type="GO" id="GO:0005524">
    <property type="term" value="F:ATP binding"/>
    <property type="evidence" value="ECO:0007669"/>
    <property type="project" value="UniProtKB-KW"/>
</dbReference>
<sequence length="586" mass="63060">MKKIMNQPETLVREMCNGMVLAHPDLEFISKYKIMKKKNVNRDKVTLISGGGSGHEPAHAGFVGQGMLDVAVCGDVFASPSQIQVYQALKASASKKGTLLIIKNYSGDIMNFKNAAHLAGEDGIKVDYVKVDDDIAVEDSLYTVGRRGVAGTVLVHKIAGAAAEEGLELAEVKAIAQHAIDHTRSIGFALTSCTVPAKGTPTFELNDDEIEYGVGIHGEPGIRREKIASADELAHKMVADLFRDMKISEGSQQELAVLINGFGGSPLQELYLFANAVVREIQRQNVTVMKVLVGNYMTSIDMAGASVSIMRLDEQLKHYLAASCDTPALQLHGELHPITVEKQQGEIAVDREVSYQSETNPAYAKTEKDTFSLHNLIFLTDKMSEIIIQNEVPFCELDAHAGDGDFGMSVAKGFKQLKREWHEIMNHHSNNIGEFLHACSLVIMEHCGGASGPIWGSAFRAASKFAGDRTELSIPEFAQMMQAVVKGIQDTGERSFGRGAVVGDKTLVDALAPFADAWVQSAANGDGLKLAAAKAAEAAVQGAKHTETIVARMGRAGTVGERSIGYPDAGAYALGVIFTELSQVIE</sequence>
<dbReference type="PANTHER" id="PTHR28629">
    <property type="entry name" value="TRIOKINASE/FMN CYCLASE"/>
    <property type="match status" value="1"/>
</dbReference>
<dbReference type="PANTHER" id="PTHR28629:SF4">
    <property type="entry name" value="TRIOKINASE_FMN CYCLASE"/>
    <property type="match status" value="1"/>
</dbReference>
<reference evidence="13 14" key="1">
    <citation type="submission" date="2020-05" db="EMBL/GenBank/DDBJ databases">
        <title>Whole genome sequencing and identification of novel metabolites from Paenibacillus alvei strain JR949.</title>
        <authorList>
            <person name="Rajendhran J."/>
            <person name="Sree Pranav P."/>
            <person name="Mahalakshmi B."/>
            <person name="Karthikeyan R."/>
        </authorList>
    </citation>
    <scope>NUCLEOTIDE SEQUENCE [LARGE SCALE GENOMIC DNA]</scope>
    <source>
        <strain evidence="13 14">JR949</strain>
    </source>
</reference>
<dbReference type="GO" id="GO:0019563">
    <property type="term" value="P:glycerol catabolic process"/>
    <property type="evidence" value="ECO:0007669"/>
    <property type="project" value="TreeGrafter"/>
</dbReference>
<evidence type="ECO:0000256" key="3">
    <source>
        <dbReference type="ARBA" id="ARBA00012095"/>
    </source>
</evidence>
<dbReference type="InterPro" id="IPR012736">
    <property type="entry name" value="DhaK_1"/>
</dbReference>
<dbReference type="NCBIfam" id="NF011049">
    <property type="entry name" value="PRK14479.1"/>
    <property type="match status" value="1"/>
</dbReference>
<comment type="subunit">
    <text evidence="9">Homodimer. The dihydroxyacetone kinase complex is composed of a homodimer of DhaM, a homodimer of DhaK and the subunit DhaL.</text>
</comment>
<dbReference type="InterPro" id="IPR004007">
    <property type="entry name" value="DhaL_dom"/>
</dbReference>